<dbReference type="PATRIC" id="fig|45658.8.peg.1330"/>
<sequence length="255" mass="29319">MILATINPALPFQAEYSQAIQDFVRFLRSGLGDNLHSVYVFGSVARKTAVPQRSNLDVIVVTQQSFADKRSTVFNTVRWHFQKSHPHITEVAFKTALVSDIASLDSIFSWGFLLRHCAVCVHGEDLSECFGDYEPSWEIAKHWNMDVEDWLSVYRNRIVRAKEDAEQLKAQQIIAKKLLRASYSLVIPRAKGWHDDPVACGKHFLRYYPSFQVEIERLVILLSNRVVAKRSVLGILDSYGEWLVKQYKKTEFRIG</sequence>
<dbReference type="CDD" id="cd05403">
    <property type="entry name" value="NT_KNTase_like"/>
    <property type="match status" value="1"/>
</dbReference>
<dbReference type="RefSeq" id="WP_069446451.1">
    <property type="nucleotide sequence ID" value="NZ_MDCJ01000002.1"/>
</dbReference>
<gene>
    <name evidence="2" type="ORF">VSF3289_01334</name>
</gene>
<dbReference type="InterPro" id="IPR043519">
    <property type="entry name" value="NT_sf"/>
</dbReference>
<reference evidence="2 3" key="1">
    <citation type="submission" date="2016-08" db="EMBL/GenBank/DDBJ databases">
        <title>Genome sequencing of Vibrio scophthalmi strain FP3289, an isolated from Paralichthys olivaceus.</title>
        <authorList>
            <person name="Han H.-J."/>
        </authorList>
    </citation>
    <scope>NUCLEOTIDE SEQUENCE [LARGE SCALE GENOMIC DNA]</scope>
    <source>
        <strain evidence="2 3">FP3289</strain>
    </source>
</reference>
<dbReference type="Pfam" id="PF01909">
    <property type="entry name" value="NTP_transf_2"/>
    <property type="match status" value="1"/>
</dbReference>
<dbReference type="OrthoDB" id="3422944at2"/>
<evidence type="ECO:0000313" key="2">
    <source>
        <dbReference type="EMBL" id="ODS11073.1"/>
    </source>
</evidence>
<dbReference type="SUPFAM" id="SSF81301">
    <property type="entry name" value="Nucleotidyltransferase"/>
    <property type="match status" value="1"/>
</dbReference>
<dbReference type="GO" id="GO:0016779">
    <property type="term" value="F:nucleotidyltransferase activity"/>
    <property type="evidence" value="ECO:0007669"/>
    <property type="project" value="InterPro"/>
</dbReference>
<dbReference type="Proteomes" id="UP000095131">
    <property type="component" value="Unassembled WGS sequence"/>
</dbReference>
<comment type="caution">
    <text evidence="2">The sequence shown here is derived from an EMBL/GenBank/DDBJ whole genome shotgun (WGS) entry which is preliminary data.</text>
</comment>
<dbReference type="EMBL" id="MDCJ01000002">
    <property type="protein sequence ID" value="ODS11073.1"/>
    <property type="molecule type" value="Genomic_DNA"/>
</dbReference>
<organism evidence="2 3">
    <name type="scientific">Vibrio scophthalmi</name>
    <dbReference type="NCBI Taxonomy" id="45658"/>
    <lineage>
        <taxon>Bacteria</taxon>
        <taxon>Pseudomonadati</taxon>
        <taxon>Pseudomonadota</taxon>
        <taxon>Gammaproteobacteria</taxon>
        <taxon>Vibrionales</taxon>
        <taxon>Vibrionaceae</taxon>
        <taxon>Vibrio</taxon>
    </lineage>
</organism>
<name>A0A1E3WMR9_9VIBR</name>
<feature type="domain" description="Polymerase nucleotidyl transferase" evidence="1">
    <location>
        <begin position="35"/>
        <end position="67"/>
    </location>
</feature>
<evidence type="ECO:0000259" key="1">
    <source>
        <dbReference type="Pfam" id="PF01909"/>
    </source>
</evidence>
<dbReference type="InterPro" id="IPR002934">
    <property type="entry name" value="Polymerase_NTP_transf_dom"/>
</dbReference>
<proteinExistence type="predicted"/>
<accession>A0A1E3WMR9</accession>
<dbReference type="Gene3D" id="3.30.460.10">
    <property type="entry name" value="Beta Polymerase, domain 2"/>
    <property type="match status" value="1"/>
</dbReference>
<evidence type="ECO:0000313" key="3">
    <source>
        <dbReference type="Proteomes" id="UP000095131"/>
    </source>
</evidence>
<dbReference type="AlphaFoldDB" id="A0A1E3WMR9"/>
<protein>
    <recommendedName>
        <fullName evidence="1">Polymerase nucleotidyl transferase domain-containing protein</fullName>
    </recommendedName>
</protein>